<accession>A0A0G4I933</accession>
<organism evidence="2">
    <name type="scientific">Chromera velia CCMP2878</name>
    <dbReference type="NCBI Taxonomy" id="1169474"/>
    <lineage>
        <taxon>Eukaryota</taxon>
        <taxon>Sar</taxon>
        <taxon>Alveolata</taxon>
        <taxon>Colpodellida</taxon>
        <taxon>Chromeraceae</taxon>
        <taxon>Chromera</taxon>
    </lineage>
</organism>
<dbReference type="AlphaFoldDB" id="A0A0G4I933"/>
<feature type="compositionally biased region" description="Basic and acidic residues" evidence="1">
    <location>
        <begin position="1"/>
        <end position="25"/>
    </location>
</feature>
<dbReference type="VEuPathDB" id="CryptoDB:Cvel_2024"/>
<feature type="region of interest" description="Disordered" evidence="1">
    <location>
        <begin position="1"/>
        <end position="27"/>
    </location>
</feature>
<proteinExistence type="predicted"/>
<dbReference type="EMBL" id="CDMZ01005710">
    <property type="protein sequence ID" value="CEM53613.1"/>
    <property type="molecule type" value="Genomic_DNA"/>
</dbReference>
<evidence type="ECO:0000256" key="1">
    <source>
        <dbReference type="SAM" id="MobiDB-lite"/>
    </source>
</evidence>
<gene>
    <name evidence="2" type="ORF">Cvel_2024</name>
</gene>
<protein>
    <submittedName>
        <fullName evidence="2">Uncharacterized protein</fullName>
    </submittedName>
</protein>
<sequence length="82" mass="9060">MHGKDDSFHKTAPEREKEKVRKKGSDPAGVFSCGPCKQARGLVETSRWFLGLVRVWTSSGGRLFCLHALSVVHLHDGCAFCC</sequence>
<reference evidence="2" key="1">
    <citation type="submission" date="2014-11" db="EMBL/GenBank/DDBJ databases">
        <authorList>
            <person name="Otto D Thomas"/>
            <person name="Naeem Raeece"/>
        </authorList>
    </citation>
    <scope>NUCLEOTIDE SEQUENCE</scope>
</reference>
<evidence type="ECO:0000313" key="2">
    <source>
        <dbReference type="EMBL" id="CEM53613.1"/>
    </source>
</evidence>
<name>A0A0G4I933_9ALVE</name>